<evidence type="ECO:0000313" key="2">
    <source>
        <dbReference type="Proteomes" id="UP000051335"/>
    </source>
</evidence>
<dbReference type="AlphaFoldDB" id="A0A0P9QNV9"/>
<name>A0A0P9QNV9_9PSED</name>
<dbReference type="EMBL" id="LJQC01000483">
    <property type="protein sequence ID" value="KPW99552.1"/>
    <property type="molecule type" value="Genomic_DNA"/>
</dbReference>
<dbReference type="Proteomes" id="UP000051335">
    <property type="component" value="Unassembled WGS sequence"/>
</dbReference>
<protein>
    <submittedName>
        <fullName evidence="1">Uncharacterized protein</fullName>
    </submittedName>
</protein>
<evidence type="ECO:0000313" key="1">
    <source>
        <dbReference type="EMBL" id="KPW99552.1"/>
    </source>
</evidence>
<keyword evidence="2" id="KW-1185">Reference proteome</keyword>
<proteinExistence type="predicted"/>
<reference evidence="1 2" key="1">
    <citation type="submission" date="2015-09" db="EMBL/GenBank/DDBJ databases">
        <title>Genome announcement of multiple Pseudomonas syringae strains.</title>
        <authorList>
            <person name="Thakur S."/>
            <person name="Wang P.W."/>
            <person name="Gong Y."/>
            <person name="Weir B.S."/>
            <person name="Guttman D.S."/>
        </authorList>
    </citation>
    <scope>NUCLEOTIDE SEQUENCE [LARGE SCALE GENOMIC DNA]</scope>
    <source>
        <strain evidence="1 2">ICMP17001</strain>
    </source>
</reference>
<sequence>MLVIVEECRYRHVFNPSLGAYIQVERFAAPGERRSKLSLLLGAHAHTVKGVQAKRADLEVLYFGAHGLIDRRVRNRRHWHGVFQEVLRLFVQLGALGLIGRFLGLMDQRVERLVAPFGKVVAIQGVAAEQGAEPVVRVTIVTAPANQHGAVFAILGALDVLAPFIADDLGVDTDLLPVGLEHLGQQFGVGVVRTLNRHRPQGDFGAFLDADFLEQLASLLGIVLGVLDGGVIGPLGRRHGVDRQLTCTLINRVDDLLLVDRHVQCLTHFQLSQRVWMVFALDLRHHVVGDVTQVEARLIRHLQVFVGLERFEVGRTRVSGDLAFVFLELLYAYRGVGGDGEDQVVDLDVLRLPVVLVAGVANVGIFLIALEHERASADRLLVDQLRLAFLEQLGGVLCRLYGREAHRHVLDERGVDLAQNELDGVVVDLLDFGDVGVHRHIGEVREFGRIRFAVRHVLVDHAIEREQHVIGIEFTGRLEVRRGVELDAFAKVEGVRQAVVGDVPFGCQARHYGGAAALKLAQAVEDGLCRGVEVSTCGVLTWIEAGRAAFGTEHQIRCSVSERCAGEQAGADQKRNDRVFEHGCLSCCHF</sequence>
<comment type="caution">
    <text evidence="1">The sequence shown here is derived from an EMBL/GenBank/DDBJ whole genome shotgun (WGS) entry which is preliminary data.</text>
</comment>
<organism evidence="1 2">
    <name type="scientific">Pseudomonas syringae pv. coryli</name>
    <dbReference type="NCBI Taxonomy" id="317659"/>
    <lineage>
        <taxon>Bacteria</taxon>
        <taxon>Pseudomonadati</taxon>
        <taxon>Pseudomonadota</taxon>
        <taxon>Gammaproteobacteria</taxon>
        <taxon>Pseudomonadales</taxon>
        <taxon>Pseudomonadaceae</taxon>
        <taxon>Pseudomonas</taxon>
    </lineage>
</organism>
<accession>A0A0P9QNV9</accession>
<gene>
    <name evidence="1" type="ORF">ALO75_05367</name>
</gene>